<dbReference type="Pfam" id="PF22725">
    <property type="entry name" value="GFO_IDH_MocA_C3"/>
    <property type="match status" value="1"/>
</dbReference>
<dbReference type="KEGG" id="pson:JI735_24685"/>
<evidence type="ECO:0000313" key="5">
    <source>
        <dbReference type="EMBL" id="QQZ59770.1"/>
    </source>
</evidence>
<dbReference type="SUPFAM" id="SSF55347">
    <property type="entry name" value="Glyceraldehyde-3-phosphate dehydrogenase-like, C-terminal domain"/>
    <property type="match status" value="1"/>
</dbReference>
<reference evidence="5 6" key="1">
    <citation type="submission" date="2021-01" db="EMBL/GenBank/DDBJ databases">
        <title>Whole genome sequence of Paenibacillus sonchi LMG 24727 for comparative genomics.</title>
        <authorList>
            <person name="Lee G."/>
            <person name="Kim M.-J."/>
            <person name="Lim K."/>
            <person name="Shin J.-H."/>
        </authorList>
    </citation>
    <scope>NUCLEOTIDE SEQUENCE [LARGE SCALE GENOMIC DNA]</scope>
    <source>
        <strain evidence="5 6">LMG 24727</strain>
    </source>
</reference>
<gene>
    <name evidence="5" type="ORF">JI735_24685</name>
</gene>
<dbReference type="PANTHER" id="PTHR22604">
    <property type="entry name" value="OXIDOREDUCTASES"/>
    <property type="match status" value="1"/>
</dbReference>
<dbReference type="Pfam" id="PF01408">
    <property type="entry name" value="GFO_IDH_MocA"/>
    <property type="match status" value="1"/>
</dbReference>
<dbReference type="InterPro" id="IPR000683">
    <property type="entry name" value="Gfo/Idh/MocA-like_OxRdtase_N"/>
</dbReference>
<keyword evidence="2" id="KW-0560">Oxidoreductase</keyword>
<dbReference type="RefSeq" id="WP_051052048.1">
    <property type="nucleotide sequence ID" value="NZ_CP068595.1"/>
</dbReference>
<dbReference type="GO" id="GO:0000166">
    <property type="term" value="F:nucleotide binding"/>
    <property type="evidence" value="ECO:0007669"/>
    <property type="project" value="InterPro"/>
</dbReference>
<dbReference type="Gene3D" id="3.40.50.720">
    <property type="entry name" value="NAD(P)-binding Rossmann-like Domain"/>
    <property type="match status" value="1"/>
</dbReference>
<dbReference type="EMBL" id="CP068595">
    <property type="protein sequence ID" value="QQZ59770.1"/>
    <property type="molecule type" value="Genomic_DNA"/>
</dbReference>
<dbReference type="SUPFAM" id="SSF51735">
    <property type="entry name" value="NAD(P)-binding Rossmann-fold domains"/>
    <property type="match status" value="1"/>
</dbReference>
<proteinExistence type="inferred from homology"/>
<evidence type="ECO:0000259" key="4">
    <source>
        <dbReference type="Pfam" id="PF22725"/>
    </source>
</evidence>
<feature type="domain" description="GFO/IDH/MocA-like oxidoreductase" evidence="4">
    <location>
        <begin position="140"/>
        <end position="246"/>
    </location>
</feature>
<dbReference type="Gene3D" id="3.30.360.10">
    <property type="entry name" value="Dihydrodipicolinate Reductase, domain 2"/>
    <property type="match status" value="1"/>
</dbReference>
<name>A0A974SCZ0_9BACL</name>
<sequence length="346" mass="38797">MKNGRGQTGYRLGILGASNIAVPALLEPARHVETVSIAAIANRTFEKAAKLAETYQIPYVAGSLEELLQLSGLDGVYIALSNELHTEWAVRALNAGKHVLAEKPIALNAEEAERLRMAKEKPGSPKLAEGLMIAFHPWQQALKSIVDSGQFGQLHRIRTRITVPAKDRHAGNYRSVKAKGGGAFADLGCYWLQFLQALVGLQPREIAAQSAFDGPEGCDWTFQAALKYADGLEAECLTSFEQPFRASHTLYFDHTVLTIPDFFRPVKGFYKIKIRHDLPDNRSTLCEFEPMNYYVSQLEAFAEIMSGQRTEKLEAVWERVHIQSLIMAEARQHRVYREANRNWLKS</sequence>
<evidence type="ECO:0000256" key="2">
    <source>
        <dbReference type="ARBA" id="ARBA00023002"/>
    </source>
</evidence>
<dbReference type="InterPro" id="IPR050984">
    <property type="entry name" value="Gfo/Idh/MocA_domain"/>
</dbReference>
<dbReference type="InterPro" id="IPR055170">
    <property type="entry name" value="GFO_IDH_MocA-like_dom"/>
</dbReference>
<accession>A0A974SCZ0</accession>
<keyword evidence="6" id="KW-1185">Reference proteome</keyword>
<feature type="domain" description="Gfo/Idh/MocA-like oxidoreductase N-terminal" evidence="3">
    <location>
        <begin position="11"/>
        <end position="120"/>
    </location>
</feature>
<dbReference type="InterPro" id="IPR036291">
    <property type="entry name" value="NAD(P)-bd_dom_sf"/>
</dbReference>
<protein>
    <submittedName>
        <fullName evidence="5">Gfo/Idh/MocA family oxidoreductase</fullName>
    </submittedName>
</protein>
<evidence type="ECO:0000259" key="3">
    <source>
        <dbReference type="Pfam" id="PF01408"/>
    </source>
</evidence>
<evidence type="ECO:0000313" key="6">
    <source>
        <dbReference type="Proteomes" id="UP000595841"/>
    </source>
</evidence>
<dbReference type="Proteomes" id="UP000595841">
    <property type="component" value="Chromosome"/>
</dbReference>
<evidence type="ECO:0000256" key="1">
    <source>
        <dbReference type="ARBA" id="ARBA00010928"/>
    </source>
</evidence>
<dbReference type="AlphaFoldDB" id="A0A974SCZ0"/>
<organism evidence="5 6">
    <name type="scientific">Paenibacillus sonchi</name>
    <dbReference type="NCBI Taxonomy" id="373687"/>
    <lineage>
        <taxon>Bacteria</taxon>
        <taxon>Bacillati</taxon>
        <taxon>Bacillota</taxon>
        <taxon>Bacilli</taxon>
        <taxon>Bacillales</taxon>
        <taxon>Paenibacillaceae</taxon>
        <taxon>Paenibacillus</taxon>
        <taxon>Paenibacillus sonchi group</taxon>
    </lineage>
</organism>
<dbReference type="PANTHER" id="PTHR22604:SF105">
    <property type="entry name" value="TRANS-1,2-DIHYDROBENZENE-1,2-DIOL DEHYDROGENASE"/>
    <property type="match status" value="1"/>
</dbReference>
<comment type="similarity">
    <text evidence="1">Belongs to the Gfo/Idh/MocA family.</text>
</comment>
<dbReference type="GO" id="GO:0016491">
    <property type="term" value="F:oxidoreductase activity"/>
    <property type="evidence" value="ECO:0007669"/>
    <property type="project" value="UniProtKB-KW"/>
</dbReference>